<dbReference type="RefSeq" id="WP_381537398.1">
    <property type="nucleotide sequence ID" value="NZ_JBHUGI010000024.1"/>
</dbReference>
<keyword evidence="1" id="KW-1133">Transmembrane helix</keyword>
<gene>
    <name evidence="2" type="ORF">ACFSFY_09225</name>
</gene>
<accession>A0ABW4SGH3</accession>
<protein>
    <recommendedName>
        <fullName evidence="4">Lipoprotein</fullName>
    </recommendedName>
</protein>
<dbReference type="EMBL" id="JBHUGI010000024">
    <property type="protein sequence ID" value="MFD1928239.1"/>
    <property type="molecule type" value="Genomic_DNA"/>
</dbReference>
<name>A0ABW4SGH3_9BACL</name>
<keyword evidence="1" id="KW-0472">Membrane</keyword>
<evidence type="ECO:0000313" key="2">
    <source>
        <dbReference type="EMBL" id="MFD1928239.1"/>
    </source>
</evidence>
<feature type="transmembrane region" description="Helical" evidence="1">
    <location>
        <begin position="31"/>
        <end position="55"/>
    </location>
</feature>
<evidence type="ECO:0008006" key="4">
    <source>
        <dbReference type="Google" id="ProtNLM"/>
    </source>
</evidence>
<comment type="caution">
    <text evidence="2">The sequence shown here is derived from an EMBL/GenBank/DDBJ whole genome shotgun (WGS) entry which is preliminary data.</text>
</comment>
<evidence type="ECO:0000313" key="3">
    <source>
        <dbReference type="Proteomes" id="UP001597218"/>
    </source>
</evidence>
<reference evidence="3" key="1">
    <citation type="journal article" date="2019" name="Int. J. Syst. Evol. Microbiol.">
        <title>The Global Catalogue of Microorganisms (GCM) 10K type strain sequencing project: providing services to taxonomists for standard genome sequencing and annotation.</title>
        <authorList>
            <consortium name="The Broad Institute Genomics Platform"/>
            <consortium name="The Broad Institute Genome Sequencing Center for Infectious Disease"/>
            <person name="Wu L."/>
            <person name="Ma J."/>
        </authorList>
    </citation>
    <scope>NUCLEOTIDE SEQUENCE [LARGE SCALE GENOMIC DNA]</scope>
    <source>
        <strain evidence="3">CGMCC 4.7177</strain>
    </source>
</reference>
<keyword evidence="1" id="KW-0812">Transmembrane</keyword>
<sequence length="61" mass="6934">MFKKLFIYLLMLVIGCTFLVLAIFLDLPEKFKWLLLAIAIILNGISAVAAMKYGLKEMKPN</sequence>
<proteinExistence type="predicted"/>
<evidence type="ECO:0000256" key="1">
    <source>
        <dbReference type="SAM" id="Phobius"/>
    </source>
</evidence>
<dbReference type="PROSITE" id="PS51257">
    <property type="entry name" value="PROKAR_LIPOPROTEIN"/>
    <property type="match status" value="1"/>
</dbReference>
<dbReference type="Proteomes" id="UP001597218">
    <property type="component" value="Unassembled WGS sequence"/>
</dbReference>
<feature type="transmembrane region" description="Helical" evidence="1">
    <location>
        <begin position="5"/>
        <end position="25"/>
    </location>
</feature>
<keyword evidence="3" id="KW-1185">Reference proteome</keyword>
<organism evidence="2 3">
    <name type="scientific">Sporosarcina siberiensis</name>
    <dbReference type="NCBI Taxonomy" id="1365606"/>
    <lineage>
        <taxon>Bacteria</taxon>
        <taxon>Bacillati</taxon>
        <taxon>Bacillota</taxon>
        <taxon>Bacilli</taxon>
        <taxon>Bacillales</taxon>
        <taxon>Caryophanaceae</taxon>
        <taxon>Sporosarcina</taxon>
    </lineage>
</organism>